<name>A0A4C1Z758_EUMVA</name>
<dbReference type="EMBL" id="BGZK01001568">
    <property type="protein sequence ID" value="GBP82487.1"/>
    <property type="molecule type" value="Genomic_DNA"/>
</dbReference>
<gene>
    <name evidence="1" type="ORF">EVAR_58533_1</name>
</gene>
<dbReference type="Proteomes" id="UP000299102">
    <property type="component" value="Unassembled WGS sequence"/>
</dbReference>
<sequence length="86" mass="9713">MDAKATYRSFKTGVARVECVTYFGGSRRAPRRPGPRVMKCAPIARQWFVMLGIVMDNALNRTHRHRAPPRPPAPAASYITLVYLIQ</sequence>
<organism evidence="1 2">
    <name type="scientific">Eumeta variegata</name>
    <name type="common">Bagworm moth</name>
    <name type="synonym">Eumeta japonica</name>
    <dbReference type="NCBI Taxonomy" id="151549"/>
    <lineage>
        <taxon>Eukaryota</taxon>
        <taxon>Metazoa</taxon>
        <taxon>Ecdysozoa</taxon>
        <taxon>Arthropoda</taxon>
        <taxon>Hexapoda</taxon>
        <taxon>Insecta</taxon>
        <taxon>Pterygota</taxon>
        <taxon>Neoptera</taxon>
        <taxon>Endopterygota</taxon>
        <taxon>Lepidoptera</taxon>
        <taxon>Glossata</taxon>
        <taxon>Ditrysia</taxon>
        <taxon>Tineoidea</taxon>
        <taxon>Psychidae</taxon>
        <taxon>Oiketicinae</taxon>
        <taxon>Eumeta</taxon>
    </lineage>
</organism>
<keyword evidence="2" id="KW-1185">Reference proteome</keyword>
<accession>A0A4C1Z758</accession>
<proteinExistence type="predicted"/>
<comment type="caution">
    <text evidence="1">The sequence shown here is derived from an EMBL/GenBank/DDBJ whole genome shotgun (WGS) entry which is preliminary data.</text>
</comment>
<evidence type="ECO:0000313" key="2">
    <source>
        <dbReference type="Proteomes" id="UP000299102"/>
    </source>
</evidence>
<reference evidence="1 2" key="1">
    <citation type="journal article" date="2019" name="Commun. Biol.">
        <title>The bagworm genome reveals a unique fibroin gene that provides high tensile strength.</title>
        <authorList>
            <person name="Kono N."/>
            <person name="Nakamura H."/>
            <person name="Ohtoshi R."/>
            <person name="Tomita M."/>
            <person name="Numata K."/>
            <person name="Arakawa K."/>
        </authorList>
    </citation>
    <scope>NUCLEOTIDE SEQUENCE [LARGE SCALE GENOMIC DNA]</scope>
</reference>
<evidence type="ECO:0000313" key="1">
    <source>
        <dbReference type="EMBL" id="GBP82487.1"/>
    </source>
</evidence>
<dbReference type="AlphaFoldDB" id="A0A4C1Z758"/>
<protein>
    <submittedName>
        <fullName evidence="1">Uncharacterized protein</fullName>
    </submittedName>
</protein>